<dbReference type="AlphaFoldDB" id="A0A1G2T051"/>
<dbReference type="InterPro" id="IPR011990">
    <property type="entry name" value="TPR-like_helical_dom_sf"/>
</dbReference>
<proteinExistence type="predicted"/>
<name>A0A1G2T051_9BACT</name>
<gene>
    <name evidence="4" type="ORF">A2665_02705</name>
</gene>
<evidence type="ECO:0000313" key="5">
    <source>
        <dbReference type="Proteomes" id="UP000177746"/>
    </source>
</evidence>
<evidence type="ECO:0000313" key="4">
    <source>
        <dbReference type="EMBL" id="OHA90492.1"/>
    </source>
</evidence>
<dbReference type="Proteomes" id="UP000177746">
    <property type="component" value="Unassembled WGS sequence"/>
</dbReference>
<dbReference type="InterPro" id="IPR050498">
    <property type="entry name" value="Ycf3"/>
</dbReference>
<dbReference type="InterPro" id="IPR019734">
    <property type="entry name" value="TPR_rpt"/>
</dbReference>
<evidence type="ECO:0000256" key="1">
    <source>
        <dbReference type="ARBA" id="ARBA00022737"/>
    </source>
</evidence>
<dbReference type="Pfam" id="PF13181">
    <property type="entry name" value="TPR_8"/>
    <property type="match status" value="1"/>
</dbReference>
<comment type="caution">
    <text evidence="4">The sequence shown here is derived from an EMBL/GenBank/DDBJ whole genome shotgun (WGS) entry which is preliminary data.</text>
</comment>
<protein>
    <submittedName>
        <fullName evidence="4">Uncharacterized protein</fullName>
    </submittedName>
</protein>
<evidence type="ECO:0000256" key="3">
    <source>
        <dbReference type="PROSITE-ProRule" id="PRU00339"/>
    </source>
</evidence>
<dbReference type="Gene3D" id="1.25.40.10">
    <property type="entry name" value="Tetratricopeptide repeat domain"/>
    <property type="match status" value="1"/>
</dbReference>
<dbReference type="GO" id="GO:0009279">
    <property type="term" value="C:cell outer membrane"/>
    <property type="evidence" value="ECO:0007669"/>
    <property type="project" value="TreeGrafter"/>
</dbReference>
<keyword evidence="1" id="KW-0677">Repeat</keyword>
<dbReference type="SUPFAM" id="SSF48452">
    <property type="entry name" value="TPR-like"/>
    <property type="match status" value="1"/>
</dbReference>
<keyword evidence="2 3" id="KW-0802">TPR repeat</keyword>
<organism evidence="4 5">
    <name type="scientific">Candidatus Zambryskibacteria bacterium RIFCSPHIGHO2_01_FULL_46_30</name>
    <dbReference type="NCBI Taxonomy" id="1802739"/>
    <lineage>
        <taxon>Bacteria</taxon>
        <taxon>Candidatus Zambryskiibacteriota</taxon>
    </lineage>
</organism>
<reference evidence="4 5" key="1">
    <citation type="journal article" date="2016" name="Nat. Commun.">
        <title>Thousands of microbial genomes shed light on interconnected biogeochemical processes in an aquifer system.</title>
        <authorList>
            <person name="Anantharaman K."/>
            <person name="Brown C.T."/>
            <person name="Hug L.A."/>
            <person name="Sharon I."/>
            <person name="Castelle C.J."/>
            <person name="Probst A.J."/>
            <person name="Thomas B.C."/>
            <person name="Singh A."/>
            <person name="Wilkins M.J."/>
            <person name="Karaoz U."/>
            <person name="Brodie E.L."/>
            <person name="Williams K.H."/>
            <person name="Hubbard S.S."/>
            <person name="Banfield J.F."/>
        </authorList>
    </citation>
    <scope>NUCLEOTIDE SEQUENCE [LARGE SCALE GENOMIC DNA]</scope>
</reference>
<evidence type="ECO:0000256" key="2">
    <source>
        <dbReference type="ARBA" id="ARBA00022803"/>
    </source>
</evidence>
<dbReference type="PANTHER" id="PTHR44858">
    <property type="entry name" value="TETRATRICOPEPTIDE REPEAT PROTEIN 6"/>
    <property type="match status" value="1"/>
</dbReference>
<dbReference type="EMBL" id="MHVI01000032">
    <property type="protein sequence ID" value="OHA90492.1"/>
    <property type="molecule type" value="Genomic_DNA"/>
</dbReference>
<dbReference type="Pfam" id="PF13432">
    <property type="entry name" value="TPR_16"/>
    <property type="match status" value="1"/>
</dbReference>
<dbReference type="PANTHER" id="PTHR44858:SF1">
    <property type="entry name" value="UDP-N-ACETYLGLUCOSAMINE--PEPTIDE N-ACETYLGLUCOSAMINYLTRANSFERASE SPINDLY-RELATED"/>
    <property type="match status" value="1"/>
</dbReference>
<dbReference type="PROSITE" id="PS50005">
    <property type="entry name" value="TPR"/>
    <property type="match status" value="1"/>
</dbReference>
<sequence length="271" mass="30920">MDIMKEWQSFLLVSVLVVFVSIYAGRDALASFVWQKYRAPQVAILLDRSNAELAMFIGNYHFNSVIGGGEYNPDIALKAYRKVVSINPKILWGHYELARIYFVKGDYRQALEEINKELEANPENLRSLYVRGLIYGYRGQAGDLAKAEADFQRFTLWAPSEWAGYNDLAWILSKQGKYKEAKETIKRALSEIPESADNPWLWNAFGVAELNLKEYKNAAISFKKAKRLAEELTEEDWRRSYPGNNPASAEEGLSAFLKAISENLRRAKSEG</sequence>
<accession>A0A1G2T051</accession>
<dbReference type="SMART" id="SM00028">
    <property type="entry name" value="TPR"/>
    <property type="match status" value="3"/>
</dbReference>
<feature type="repeat" description="TPR" evidence="3">
    <location>
        <begin position="91"/>
        <end position="124"/>
    </location>
</feature>
<dbReference type="GO" id="GO:0046813">
    <property type="term" value="P:receptor-mediated virion attachment to host cell"/>
    <property type="evidence" value="ECO:0007669"/>
    <property type="project" value="TreeGrafter"/>
</dbReference>